<protein>
    <submittedName>
        <fullName evidence="2">Uncharacterized protein</fullName>
    </submittedName>
</protein>
<feature type="transmembrane region" description="Helical" evidence="1">
    <location>
        <begin position="54"/>
        <end position="74"/>
    </location>
</feature>
<name>A0A9W6RLI4_9ACTN</name>
<comment type="caution">
    <text evidence="2">The sequence shown here is derived from an EMBL/GenBank/DDBJ whole genome shotgun (WGS) entry which is preliminary data.</text>
</comment>
<organism evidence="2 3">
    <name type="scientific">Actinoallomurus iriomotensis</name>
    <dbReference type="NCBI Taxonomy" id="478107"/>
    <lineage>
        <taxon>Bacteria</taxon>
        <taxon>Bacillati</taxon>
        <taxon>Actinomycetota</taxon>
        <taxon>Actinomycetes</taxon>
        <taxon>Streptosporangiales</taxon>
        <taxon>Thermomonosporaceae</taxon>
        <taxon>Actinoallomurus</taxon>
    </lineage>
</organism>
<evidence type="ECO:0000313" key="3">
    <source>
        <dbReference type="Proteomes" id="UP001165135"/>
    </source>
</evidence>
<evidence type="ECO:0000256" key="1">
    <source>
        <dbReference type="SAM" id="Phobius"/>
    </source>
</evidence>
<keyword evidence="1" id="KW-0472">Membrane</keyword>
<proteinExistence type="predicted"/>
<keyword evidence="1" id="KW-0812">Transmembrane</keyword>
<accession>A0A9W6RLI4</accession>
<keyword evidence="1" id="KW-1133">Transmembrane helix</keyword>
<reference evidence="2" key="1">
    <citation type="submission" date="2023-03" db="EMBL/GenBank/DDBJ databases">
        <title>Actinoallomurus iriomotensis NBRC 103681.</title>
        <authorList>
            <person name="Ichikawa N."/>
            <person name="Sato H."/>
            <person name="Tonouchi N."/>
        </authorList>
    </citation>
    <scope>NUCLEOTIDE SEQUENCE</scope>
    <source>
        <strain evidence="2">NBRC 103681</strain>
    </source>
</reference>
<evidence type="ECO:0000313" key="2">
    <source>
        <dbReference type="EMBL" id="GLY78401.1"/>
    </source>
</evidence>
<dbReference type="Proteomes" id="UP001165135">
    <property type="component" value="Unassembled WGS sequence"/>
</dbReference>
<dbReference type="EMBL" id="BSTJ01000009">
    <property type="protein sequence ID" value="GLY78401.1"/>
    <property type="molecule type" value="Genomic_DNA"/>
</dbReference>
<sequence length="144" mass="15113">MRQSLSEKSIALTTATALSAVLAVAAIIDQAGGHTLMDHADTVYAPVGKHPSAGLLYGLVYTVAIIDAALWLLVRRVARSHRRSASILAMTVTVISASLAVLLLVSSEYGARIFPPLWGGLALLPSVAGTLAAAFLLRRDPGRR</sequence>
<dbReference type="AlphaFoldDB" id="A0A9W6RLI4"/>
<dbReference type="RefSeq" id="WP_285629189.1">
    <property type="nucleotide sequence ID" value="NZ_BSTJ01000009.1"/>
</dbReference>
<gene>
    <name evidence="2" type="ORF">Airi01_066680</name>
</gene>
<feature type="transmembrane region" description="Helical" evidence="1">
    <location>
        <begin position="86"/>
        <end position="105"/>
    </location>
</feature>
<feature type="transmembrane region" description="Helical" evidence="1">
    <location>
        <begin position="117"/>
        <end position="137"/>
    </location>
</feature>